<evidence type="ECO:0000259" key="1">
    <source>
        <dbReference type="PROSITE" id="PS51186"/>
    </source>
</evidence>
<accession>A0AAJ3H7Y1</accession>
<dbReference type="GO" id="GO:0016747">
    <property type="term" value="F:acyltransferase activity, transferring groups other than amino-acyl groups"/>
    <property type="evidence" value="ECO:0007669"/>
    <property type="project" value="InterPro"/>
</dbReference>
<sequence>MELYTERLYLRQLEAGDWDLFLALHTDPTVIQYVCDAPSETETRERFESRLPHWLPGSRHWLCLVVFDRQSGCAVGVTGLKLEPGEEATAEVGYLFLSGQHGKGYGFESLQRVMDYAHDTLGLKVLKAVVTEGNATSCRLLEKCGFVFEQREGDAYQINGQVFDDLIYRHRMAGALSNEAVAVL</sequence>
<dbReference type="PANTHER" id="PTHR43792:SF1">
    <property type="entry name" value="N-ACETYLTRANSFERASE DOMAIN-CONTAINING PROTEIN"/>
    <property type="match status" value="1"/>
</dbReference>
<name>A0AAJ3H7Y1_9PSED</name>
<protein>
    <submittedName>
        <fullName evidence="2">GNAT family N-acetyltransferase</fullName>
    </submittedName>
</protein>
<comment type="caution">
    <text evidence="2">The sequence shown here is derived from an EMBL/GenBank/DDBJ whole genome shotgun (WGS) entry which is preliminary data.</text>
</comment>
<dbReference type="PANTHER" id="PTHR43792">
    <property type="entry name" value="GNAT FAMILY, PUTATIVE (AFU_ORTHOLOGUE AFUA_3G00765)-RELATED-RELATED"/>
    <property type="match status" value="1"/>
</dbReference>
<dbReference type="EMBL" id="JACAQR010000047">
    <property type="protein sequence ID" value="NWD45391.1"/>
    <property type="molecule type" value="Genomic_DNA"/>
</dbReference>
<gene>
    <name evidence="2" type="ORF">HX826_26270</name>
</gene>
<dbReference type="InterPro" id="IPR016181">
    <property type="entry name" value="Acyl_CoA_acyltransferase"/>
</dbReference>
<dbReference type="PROSITE" id="PS51186">
    <property type="entry name" value="GNAT"/>
    <property type="match status" value="1"/>
</dbReference>
<dbReference type="InterPro" id="IPR051531">
    <property type="entry name" value="N-acetyltransferase"/>
</dbReference>
<proteinExistence type="predicted"/>
<evidence type="ECO:0000313" key="2">
    <source>
        <dbReference type="EMBL" id="NWD45391.1"/>
    </source>
</evidence>
<dbReference type="Pfam" id="PF13302">
    <property type="entry name" value="Acetyltransf_3"/>
    <property type="match status" value="1"/>
</dbReference>
<dbReference type="Proteomes" id="UP000546584">
    <property type="component" value="Unassembled WGS sequence"/>
</dbReference>
<dbReference type="Gene3D" id="3.40.630.30">
    <property type="match status" value="1"/>
</dbReference>
<feature type="domain" description="N-acetyltransferase" evidence="1">
    <location>
        <begin position="8"/>
        <end position="173"/>
    </location>
</feature>
<dbReference type="RefSeq" id="WP_177027242.1">
    <property type="nucleotide sequence ID" value="NZ_JACAQR010000047.1"/>
</dbReference>
<dbReference type="AlphaFoldDB" id="A0AAJ3H7Y1"/>
<reference evidence="2 3" key="1">
    <citation type="submission" date="2020-04" db="EMBL/GenBank/DDBJ databases">
        <title>Molecular characterization of pseudomonads from Agaricus bisporus reveal novel blotch 2 pathogens in Western Europe.</title>
        <authorList>
            <person name="Taparia T."/>
            <person name="Krijger M."/>
            <person name="Haynes E."/>
            <person name="Elpinstone J.G."/>
            <person name="Noble R."/>
            <person name="Van Der Wolf J."/>
        </authorList>
    </citation>
    <scope>NUCLEOTIDE SEQUENCE [LARGE SCALE GENOMIC DNA]</scope>
    <source>
        <strain evidence="2 3">IPO3753</strain>
    </source>
</reference>
<organism evidence="2 3">
    <name type="scientific">Pseudomonas yamanorum</name>
    <dbReference type="NCBI Taxonomy" id="515393"/>
    <lineage>
        <taxon>Bacteria</taxon>
        <taxon>Pseudomonadati</taxon>
        <taxon>Pseudomonadota</taxon>
        <taxon>Gammaproteobacteria</taxon>
        <taxon>Pseudomonadales</taxon>
        <taxon>Pseudomonadaceae</taxon>
        <taxon>Pseudomonas</taxon>
    </lineage>
</organism>
<dbReference type="SUPFAM" id="SSF55729">
    <property type="entry name" value="Acyl-CoA N-acyltransferases (Nat)"/>
    <property type="match status" value="1"/>
</dbReference>
<evidence type="ECO:0000313" key="3">
    <source>
        <dbReference type="Proteomes" id="UP000546584"/>
    </source>
</evidence>
<dbReference type="InterPro" id="IPR000182">
    <property type="entry name" value="GNAT_dom"/>
</dbReference>